<evidence type="ECO:0000313" key="3">
    <source>
        <dbReference type="Proteomes" id="UP001225605"/>
    </source>
</evidence>
<evidence type="ECO:0000256" key="1">
    <source>
        <dbReference type="SAM" id="MobiDB-lite"/>
    </source>
</evidence>
<feature type="compositionally biased region" description="Low complexity" evidence="1">
    <location>
        <begin position="68"/>
        <end position="77"/>
    </location>
</feature>
<dbReference type="Proteomes" id="UP001225605">
    <property type="component" value="Unassembled WGS sequence"/>
</dbReference>
<comment type="caution">
    <text evidence="2">The sequence shown here is derived from an EMBL/GenBank/DDBJ whole genome shotgun (WGS) entry which is preliminary data.</text>
</comment>
<feature type="compositionally biased region" description="Basic and acidic residues" evidence="1">
    <location>
        <begin position="12"/>
        <end position="24"/>
    </location>
</feature>
<protein>
    <submittedName>
        <fullName evidence="2">Uncharacterized protein</fullName>
    </submittedName>
</protein>
<feature type="region of interest" description="Disordered" evidence="1">
    <location>
        <begin position="1"/>
        <end position="88"/>
    </location>
</feature>
<proteinExistence type="predicted"/>
<accession>A0ABU0WVV7</accession>
<reference evidence="2 3" key="1">
    <citation type="submission" date="2017-06" db="EMBL/GenBank/DDBJ databases">
        <title>Cultured bacterium strain Saccharothrix yanglingensis Hhs.015.</title>
        <authorList>
            <person name="Xia Y."/>
        </authorList>
    </citation>
    <scope>NUCLEOTIDE SEQUENCE [LARGE SCALE GENOMIC DNA]</scope>
    <source>
        <strain evidence="2 3">Hhs.015</strain>
    </source>
</reference>
<sequence>MSVVVDTLRTMEPTDAHGTHDAHSIPDAADEPRAPGSSPSAFDLHGVRERPIAPWPCARPSRRPEPAGPAGRAPGRSRPGRGRSGPGR</sequence>
<dbReference type="EMBL" id="NSDM01000003">
    <property type="protein sequence ID" value="MDQ2583987.1"/>
    <property type="molecule type" value="Genomic_DNA"/>
</dbReference>
<gene>
    <name evidence="2" type="ORF">CKY47_08345</name>
</gene>
<name>A0ABU0WVV7_9PSEU</name>
<organism evidence="2 3">
    <name type="scientific">Saccharothrix yanglingensis</name>
    <dbReference type="NCBI Taxonomy" id="659496"/>
    <lineage>
        <taxon>Bacteria</taxon>
        <taxon>Bacillati</taxon>
        <taxon>Actinomycetota</taxon>
        <taxon>Actinomycetes</taxon>
        <taxon>Pseudonocardiales</taxon>
        <taxon>Pseudonocardiaceae</taxon>
        <taxon>Saccharothrix</taxon>
    </lineage>
</organism>
<evidence type="ECO:0000313" key="2">
    <source>
        <dbReference type="EMBL" id="MDQ2583987.1"/>
    </source>
</evidence>
<keyword evidence="3" id="KW-1185">Reference proteome</keyword>